<dbReference type="GO" id="GO:0006826">
    <property type="term" value="P:iron ion transport"/>
    <property type="evidence" value="ECO:0007669"/>
    <property type="project" value="TreeGrafter"/>
</dbReference>
<evidence type="ECO:0000256" key="7">
    <source>
        <dbReference type="ARBA" id="ARBA00022982"/>
    </source>
</evidence>
<keyword evidence="9" id="KW-0560">Oxidoreductase</keyword>
<dbReference type="EC" id="1.16.1.9" evidence="3"/>
<dbReference type="GO" id="GO:0005886">
    <property type="term" value="C:plasma membrane"/>
    <property type="evidence" value="ECO:0007669"/>
    <property type="project" value="UniProtKB-SubCell"/>
</dbReference>
<evidence type="ECO:0000256" key="9">
    <source>
        <dbReference type="ARBA" id="ARBA00023002"/>
    </source>
</evidence>
<keyword evidence="16" id="KW-1185">Reference proteome</keyword>
<dbReference type="InterPro" id="IPR039261">
    <property type="entry name" value="FNR_nucleotide-bd"/>
</dbReference>
<evidence type="ECO:0000256" key="1">
    <source>
        <dbReference type="ARBA" id="ARBA00004651"/>
    </source>
</evidence>
<reference evidence="15 16" key="1">
    <citation type="journal article" date="2019" name="New Phytol.">
        <title>Comparative genomics reveals unique wood-decay strategies and fruiting body development in the Schizophyllaceae.</title>
        <authorList>
            <person name="Almasi E."/>
            <person name="Sahu N."/>
            <person name="Krizsan K."/>
            <person name="Balint B."/>
            <person name="Kovacs G.M."/>
            <person name="Kiss B."/>
            <person name="Cseklye J."/>
            <person name="Drula E."/>
            <person name="Henrissat B."/>
            <person name="Nagy I."/>
            <person name="Chovatia M."/>
            <person name="Adam C."/>
            <person name="LaButti K."/>
            <person name="Lipzen A."/>
            <person name="Riley R."/>
            <person name="Grigoriev I.V."/>
            <person name="Nagy L.G."/>
        </authorList>
    </citation>
    <scope>NUCLEOTIDE SEQUENCE [LARGE SCALE GENOMIC DNA]</scope>
    <source>
        <strain evidence="15 16">NL-1724</strain>
    </source>
</reference>
<keyword evidence="5" id="KW-1003">Cell membrane</keyword>
<name>A0A550CJR6_9AGAR</name>
<dbReference type="GO" id="GO:0052851">
    <property type="term" value="F:ferric-chelate reductase (NADPH) activity"/>
    <property type="evidence" value="ECO:0007669"/>
    <property type="project" value="UniProtKB-EC"/>
</dbReference>
<dbReference type="SFLD" id="SFLDG01168">
    <property type="entry name" value="Ferric_reductase_subgroup_(FRE"/>
    <property type="match status" value="1"/>
</dbReference>
<sequence>MVVWLSKPLGVWHTYRDRGELDPSLTEWEIAMVQQKWLDWYRADWDYGQTTVAFFCAGIGVATVMYMTVVLRDRFRQRALASENEAILGEDYRRAPSVLDRLTAACRYASSRQFRVERLGWYSPPLSAVLAVAGMTIFVLGLILAVRPYYWQNHMMGHSTPIATRSGWIAMGIMPFMIAFATKINFVAMIAGTSHERLQVFHRWSALLMYIAALVHTLPFVYTDVRDGVWKERYNTKLYYWSGFLALAPQTYLVLLSWGPCRNRYYEIFKKMHFLAAAVFMIALFIHTDWILTSWDYFWGTAAAWGLARLLQTLRTLYHSRGLGLSATLETLPDGFLRVRIHKLPPKFNITPGQHVFVRFLGAGLHAFTSHPFTVARPVGGEEGDGERAADIVLRVRGGTTRALAKRAEGKVGVRMKVMMDGPYGGVPVALRTYDRVLLLAGGSGATFTLPILMDLAERMKRGKTRCRRVDFVLAVQHEDSYAWMEDQLATARALAPPGTLNMALHITQQSVEKLLPAQLEHVPTECDSQEKHASPASSADALILCARPDLPHIIRDAARSTRGTLAVAACGPNAFLLEARNAVADCELTIMDGFGQCREIFLQTENFW</sequence>
<dbReference type="PROSITE" id="PS51384">
    <property type="entry name" value="FAD_FR"/>
    <property type="match status" value="1"/>
</dbReference>
<dbReference type="SFLD" id="SFLDS00052">
    <property type="entry name" value="Ferric_Reductase_Domain"/>
    <property type="match status" value="1"/>
</dbReference>
<evidence type="ECO:0000256" key="12">
    <source>
        <dbReference type="ARBA" id="ARBA00048483"/>
    </source>
</evidence>
<dbReference type="InterPro" id="IPR017938">
    <property type="entry name" value="Riboflavin_synthase-like_b-brl"/>
</dbReference>
<evidence type="ECO:0000256" key="13">
    <source>
        <dbReference type="SAM" id="Phobius"/>
    </source>
</evidence>
<feature type="transmembrane region" description="Helical" evidence="13">
    <location>
        <begin position="238"/>
        <end position="260"/>
    </location>
</feature>
<dbReference type="GO" id="GO:0015677">
    <property type="term" value="P:copper ion import"/>
    <property type="evidence" value="ECO:0007669"/>
    <property type="project" value="TreeGrafter"/>
</dbReference>
<keyword evidence="4" id="KW-0813">Transport</keyword>
<dbReference type="SUPFAM" id="SSF52343">
    <property type="entry name" value="Ferredoxin reductase-like, C-terminal NADP-linked domain"/>
    <property type="match status" value="1"/>
</dbReference>
<dbReference type="PANTHER" id="PTHR32361">
    <property type="entry name" value="FERRIC/CUPRIC REDUCTASE TRANSMEMBRANE COMPONENT"/>
    <property type="match status" value="1"/>
</dbReference>
<keyword evidence="7" id="KW-0249">Electron transport</keyword>
<dbReference type="EMBL" id="VDMD01000006">
    <property type="protein sequence ID" value="TRM65036.1"/>
    <property type="molecule type" value="Genomic_DNA"/>
</dbReference>
<feature type="domain" description="FAD-binding FR-type" evidence="14">
    <location>
        <begin position="303"/>
        <end position="430"/>
    </location>
</feature>
<dbReference type="PANTHER" id="PTHR32361:SF23">
    <property type="entry name" value="FERRIC-CHELATE REDUCTASE"/>
    <property type="match status" value="1"/>
</dbReference>
<protein>
    <recommendedName>
        <fullName evidence="3">ferric-chelate reductase (NADPH)</fullName>
        <ecNumber evidence="3">1.16.1.9</ecNumber>
    </recommendedName>
</protein>
<evidence type="ECO:0000313" key="15">
    <source>
        <dbReference type="EMBL" id="TRM65036.1"/>
    </source>
</evidence>
<feature type="transmembrane region" description="Helical" evidence="13">
    <location>
        <begin position="200"/>
        <end position="218"/>
    </location>
</feature>
<evidence type="ECO:0000256" key="3">
    <source>
        <dbReference type="ARBA" id="ARBA00012668"/>
    </source>
</evidence>
<keyword evidence="10" id="KW-0406">Ion transport</keyword>
<dbReference type="InterPro" id="IPR017927">
    <property type="entry name" value="FAD-bd_FR_type"/>
</dbReference>
<keyword evidence="6 13" id="KW-0812">Transmembrane</keyword>
<feature type="transmembrane region" description="Helical" evidence="13">
    <location>
        <begin position="166"/>
        <end position="188"/>
    </location>
</feature>
<dbReference type="Pfam" id="PF08022">
    <property type="entry name" value="FAD_binding_8"/>
    <property type="match status" value="1"/>
</dbReference>
<evidence type="ECO:0000259" key="14">
    <source>
        <dbReference type="PROSITE" id="PS51384"/>
    </source>
</evidence>
<keyword evidence="11 13" id="KW-0472">Membrane</keyword>
<evidence type="ECO:0000256" key="2">
    <source>
        <dbReference type="ARBA" id="ARBA00006278"/>
    </source>
</evidence>
<organism evidence="15 16">
    <name type="scientific">Schizophyllum amplum</name>
    <dbReference type="NCBI Taxonomy" id="97359"/>
    <lineage>
        <taxon>Eukaryota</taxon>
        <taxon>Fungi</taxon>
        <taxon>Dikarya</taxon>
        <taxon>Basidiomycota</taxon>
        <taxon>Agaricomycotina</taxon>
        <taxon>Agaricomycetes</taxon>
        <taxon>Agaricomycetidae</taxon>
        <taxon>Agaricales</taxon>
        <taxon>Schizophyllaceae</taxon>
        <taxon>Schizophyllum</taxon>
    </lineage>
</organism>
<comment type="similarity">
    <text evidence="2">Belongs to the ferric reductase (FRE) family.</text>
</comment>
<feature type="transmembrane region" description="Helical" evidence="13">
    <location>
        <begin position="121"/>
        <end position="146"/>
    </location>
</feature>
<comment type="subcellular location">
    <subcellularLocation>
        <location evidence="1">Cell membrane</location>
        <topology evidence="1">Multi-pass membrane protein</topology>
    </subcellularLocation>
</comment>
<dbReference type="STRING" id="97359.A0A550CJR6"/>
<dbReference type="CDD" id="cd06186">
    <property type="entry name" value="NOX_Duox_like_FAD_NADP"/>
    <property type="match status" value="1"/>
</dbReference>
<evidence type="ECO:0000256" key="5">
    <source>
        <dbReference type="ARBA" id="ARBA00022475"/>
    </source>
</evidence>
<accession>A0A550CJR6</accession>
<dbReference type="Pfam" id="PF01794">
    <property type="entry name" value="Ferric_reduct"/>
    <property type="match status" value="1"/>
</dbReference>
<keyword evidence="8 13" id="KW-1133">Transmembrane helix</keyword>
<evidence type="ECO:0000313" key="16">
    <source>
        <dbReference type="Proteomes" id="UP000320762"/>
    </source>
</evidence>
<dbReference type="InterPro" id="IPR051410">
    <property type="entry name" value="Ferric/Cupric_Reductase"/>
</dbReference>
<dbReference type="AlphaFoldDB" id="A0A550CJR6"/>
<evidence type="ECO:0000256" key="6">
    <source>
        <dbReference type="ARBA" id="ARBA00022692"/>
    </source>
</evidence>
<dbReference type="InterPro" id="IPR013112">
    <property type="entry name" value="FAD-bd_8"/>
</dbReference>
<dbReference type="Gene3D" id="3.40.50.80">
    <property type="entry name" value="Nucleotide-binding domain of ferredoxin-NADP reductase (FNR) module"/>
    <property type="match status" value="1"/>
</dbReference>
<dbReference type="Proteomes" id="UP000320762">
    <property type="component" value="Unassembled WGS sequence"/>
</dbReference>
<feature type="transmembrane region" description="Helical" evidence="13">
    <location>
        <begin position="272"/>
        <end position="292"/>
    </location>
</feature>
<gene>
    <name evidence="15" type="ORF">BD626DRAFT_567890</name>
</gene>
<dbReference type="InterPro" id="IPR013130">
    <property type="entry name" value="Fe3_Rdtase_TM_dom"/>
</dbReference>
<evidence type="ECO:0000256" key="4">
    <source>
        <dbReference type="ARBA" id="ARBA00022448"/>
    </source>
</evidence>
<evidence type="ECO:0000256" key="8">
    <source>
        <dbReference type="ARBA" id="ARBA00022989"/>
    </source>
</evidence>
<dbReference type="GO" id="GO:0006879">
    <property type="term" value="P:intracellular iron ion homeostasis"/>
    <property type="evidence" value="ECO:0007669"/>
    <property type="project" value="TreeGrafter"/>
</dbReference>
<dbReference type="SUPFAM" id="SSF63380">
    <property type="entry name" value="Riboflavin synthase domain-like"/>
    <property type="match status" value="1"/>
</dbReference>
<feature type="transmembrane region" description="Helical" evidence="13">
    <location>
        <begin position="52"/>
        <end position="71"/>
    </location>
</feature>
<comment type="caution">
    <text evidence="15">The sequence shown here is derived from an EMBL/GenBank/DDBJ whole genome shotgun (WGS) entry which is preliminary data.</text>
</comment>
<dbReference type="Pfam" id="PF08030">
    <property type="entry name" value="NAD_binding_6"/>
    <property type="match status" value="1"/>
</dbReference>
<evidence type="ECO:0000256" key="10">
    <source>
        <dbReference type="ARBA" id="ARBA00023065"/>
    </source>
</evidence>
<proteinExistence type="inferred from homology"/>
<evidence type="ECO:0000256" key="11">
    <source>
        <dbReference type="ARBA" id="ARBA00023136"/>
    </source>
</evidence>
<dbReference type="InterPro" id="IPR013121">
    <property type="entry name" value="Fe_red_NAD-bd_6"/>
</dbReference>
<dbReference type="OrthoDB" id="17725at2759"/>
<comment type="catalytic activity">
    <reaction evidence="12">
        <text>2 a Fe(II)-siderophore + NADP(+) + H(+) = 2 a Fe(III)-siderophore + NADPH</text>
        <dbReference type="Rhea" id="RHEA:28795"/>
        <dbReference type="Rhea" id="RHEA-COMP:11342"/>
        <dbReference type="Rhea" id="RHEA-COMP:11344"/>
        <dbReference type="ChEBI" id="CHEBI:15378"/>
        <dbReference type="ChEBI" id="CHEBI:29033"/>
        <dbReference type="ChEBI" id="CHEBI:29034"/>
        <dbReference type="ChEBI" id="CHEBI:57783"/>
        <dbReference type="ChEBI" id="CHEBI:58349"/>
        <dbReference type="EC" id="1.16.1.9"/>
    </reaction>
</comment>